<comment type="caution">
    <text evidence="2">The sequence shown here is derived from an EMBL/GenBank/DDBJ whole genome shotgun (WGS) entry which is preliminary data.</text>
</comment>
<protein>
    <recommendedName>
        <fullName evidence="1">HD-GYP domain-containing protein</fullName>
    </recommendedName>
</protein>
<dbReference type="RefSeq" id="WP_102768603.1">
    <property type="nucleotide sequence ID" value="NZ_POSP01000003.1"/>
</dbReference>
<dbReference type="InterPro" id="IPR003607">
    <property type="entry name" value="HD/PDEase_dom"/>
</dbReference>
<keyword evidence="3" id="KW-1185">Reference proteome</keyword>
<dbReference type="GO" id="GO:0008081">
    <property type="term" value="F:phosphoric diester hydrolase activity"/>
    <property type="evidence" value="ECO:0007669"/>
    <property type="project" value="UniProtKB-ARBA"/>
</dbReference>
<sequence length="378" mass="40736">MRVCSLASVKNRIVLGEPLAFSVRDEGQLLLLARGQVIADEAQLEELFRRGARVEIAELAQSVAPPRRRESAERSLEQLAEDWEQSPHALRRALSAAPEHLAAAVHAASDQLLGLIQRAPNLALAQVVRHPSAGAGHYGVNHSIHAATACRAAANFLGWSEAEQRRAFQAALTMNLSMVELQGKLADQVSPLTSLQREAIQDHPRRSAEMLAAAGIEDGDWLAAVAQHHEVPDGSGYPQGLTDIAELAQLLRYADVYTARLSSRANRPAMSAQQAGRELHQMAAESPLAGALIKAFGIFPPGSLVRLSSGEMGLVVRNGDKAYHPLVSALTHTDGEPRRKPLLRDSARADHSVVALLSAQNLPMRLSDERVAALIGEH</sequence>
<dbReference type="InterPro" id="IPR037522">
    <property type="entry name" value="HD_GYP_dom"/>
</dbReference>
<dbReference type="OrthoDB" id="9774747at2"/>
<dbReference type="PANTHER" id="PTHR43155">
    <property type="entry name" value="CYCLIC DI-GMP PHOSPHODIESTERASE PA4108-RELATED"/>
    <property type="match status" value="1"/>
</dbReference>
<dbReference type="SUPFAM" id="SSF109604">
    <property type="entry name" value="HD-domain/PDEase-like"/>
    <property type="match status" value="1"/>
</dbReference>
<organism evidence="2 3">
    <name type="scientific">Kinneretia aquatilis</name>
    <dbReference type="NCBI Taxonomy" id="2070761"/>
    <lineage>
        <taxon>Bacteria</taxon>
        <taxon>Pseudomonadati</taxon>
        <taxon>Pseudomonadota</taxon>
        <taxon>Betaproteobacteria</taxon>
        <taxon>Burkholderiales</taxon>
        <taxon>Sphaerotilaceae</taxon>
        <taxon>Roseateles</taxon>
    </lineage>
</organism>
<evidence type="ECO:0000259" key="1">
    <source>
        <dbReference type="PROSITE" id="PS51832"/>
    </source>
</evidence>
<dbReference type="CDD" id="cd00077">
    <property type="entry name" value="HDc"/>
    <property type="match status" value="1"/>
</dbReference>
<gene>
    <name evidence="2" type="ORF">C1O66_14900</name>
</gene>
<dbReference type="Gene3D" id="1.10.3210.10">
    <property type="entry name" value="Hypothetical protein af1432"/>
    <property type="match status" value="1"/>
</dbReference>
<dbReference type="PANTHER" id="PTHR43155:SF2">
    <property type="entry name" value="CYCLIC DI-GMP PHOSPHODIESTERASE PA4108"/>
    <property type="match status" value="1"/>
</dbReference>
<evidence type="ECO:0000313" key="2">
    <source>
        <dbReference type="EMBL" id="PND38685.1"/>
    </source>
</evidence>
<dbReference type="Proteomes" id="UP000235916">
    <property type="component" value="Unassembled WGS sequence"/>
</dbReference>
<dbReference type="EMBL" id="POSP01000003">
    <property type="protein sequence ID" value="PND38685.1"/>
    <property type="molecule type" value="Genomic_DNA"/>
</dbReference>
<proteinExistence type="predicted"/>
<accession>A0A2N8KZ16</accession>
<dbReference type="Pfam" id="PF13487">
    <property type="entry name" value="HD_5"/>
    <property type="match status" value="1"/>
</dbReference>
<dbReference type="AlphaFoldDB" id="A0A2N8KZ16"/>
<reference evidence="2 3" key="1">
    <citation type="submission" date="2018-01" db="EMBL/GenBank/DDBJ databases">
        <title>Draft genome sequence of Paucibacter aquatile CR182 isolated from freshwater of the Nakdong River.</title>
        <authorList>
            <person name="Choi A."/>
            <person name="Chung E.J."/>
        </authorList>
    </citation>
    <scope>NUCLEOTIDE SEQUENCE [LARGE SCALE GENOMIC DNA]</scope>
    <source>
        <strain evidence="2 3">CR182</strain>
    </source>
</reference>
<feature type="domain" description="HD-GYP" evidence="1">
    <location>
        <begin position="117"/>
        <end position="311"/>
    </location>
</feature>
<evidence type="ECO:0000313" key="3">
    <source>
        <dbReference type="Proteomes" id="UP000235916"/>
    </source>
</evidence>
<dbReference type="PROSITE" id="PS51832">
    <property type="entry name" value="HD_GYP"/>
    <property type="match status" value="1"/>
</dbReference>
<name>A0A2N8KZ16_9BURK</name>